<dbReference type="InterPro" id="IPR036034">
    <property type="entry name" value="PDZ_sf"/>
</dbReference>
<comment type="caution">
    <text evidence="13">The sequence shown here is derived from an EMBL/GenBank/DDBJ whole genome shotgun (WGS) entry which is preliminary data.</text>
</comment>
<dbReference type="PANTHER" id="PTHR13325:SF3">
    <property type="entry name" value="MEMBRANE-BOUND TRANSCRIPTION FACTOR SITE-2 PROTEASE"/>
    <property type="match status" value="1"/>
</dbReference>
<dbReference type="EMBL" id="JAWJWE010000004">
    <property type="protein sequence ID" value="KAK6636665.1"/>
    <property type="molecule type" value="Genomic_DNA"/>
</dbReference>
<evidence type="ECO:0000256" key="10">
    <source>
        <dbReference type="ARBA" id="ARBA00045828"/>
    </source>
</evidence>
<name>A0AAN8P9D7_POLSC</name>
<dbReference type="PRINTS" id="PR01000">
    <property type="entry name" value="SREBPS2PTASE"/>
</dbReference>
<keyword evidence="7 11" id="KW-1133">Transmembrane helix</keyword>
<evidence type="ECO:0000256" key="9">
    <source>
        <dbReference type="ARBA" id="ARBA00032658"/>
    </source>
</evidence>
<feature type="domain" description="Peptidase M50" evidence="12">
    <location>
        <begin position="78"/>
        <end position="218"/>
    </location>
</feature>
<dbReference type="PANTHER" id="PTHR13325">
    <property type="entry name" value="PROTEASE M50 MEMBRANE-BOUND TRANSCRIPTION FACTOR SITE 2 PROTEASE"/>
    <property type="match status" value="1"/>
</dbReference>
<dbReference type="Proteomes" id="UP001372834">
    <property type="component" value="Unassembled WGS sequence"/>
</dbReference>
<dbReference type="GO" id="GO:1905897">
    <property type="term" value="P:regulation of response to endoplasmic reticulum stress"/>
    <property type="evidence" value="ECO:0007669"/>
    <property type="project" value="TreeGrafter"/>
</dbReference>
<evidence type="ECO:0000256" key="2">
    <source>
        <dbReference type="ARBA" id="ARBA00004127"/>
    </source>
</evidence>
<comment type="similarity">
    <text evidence="3">Belongs to the peptidase M50A family.</text>
</comment>
<gene>
    <name evidence="13" type="ORF">RUM43_010327</name>
</gene>
<protein>
    <recommendedName>
        <fullName evidence="5">Membrane-bound transcription factor site-2 protease</fullName>
        <ecNumber evidence="4">3.4.24.85</ecNumber>
    </recommendedName>
    <alternativeName>
        <fullName evidence="9">Endopeptidase S2P</fullName>
    </alternativeName>
</protein>
<evidence type="ECO:0000256" key="4">
    <source>
        <dbReference type="ARBA" id="ARBA00012347"/>
    </source>
</evidence>
<evidence type="ECO:0000256" key="3">
    <source>
        <dbReference type="ARBA" id="ARBA00009989"/>
    </source>
</evidence>
<evidence type="ECO:0000259" key="12">
    <source>
        <dbReference type="Pfam" id="PF02163"/>
    </source>
</evidence>
<evidence type="ECO:0000256" key="5">
    <source>
        <dbReference type="ARBA" id="ARBA00014400"/>
    </source>
</evidence>
<dbReference type="EC" id="3.4.24.85" evidence="4"/>
<dbReference type="InterPro" id="IPR008915">
    <property type="entry name" value="Peptidase_M50"/>
</dbReference>
<feature type="transmembrane region" description="Helical" evidence="11">
    <location>
        <begin position="338"/>
        <end position="360"/>
    </location>
</feature>
<dbReference type="GO" id="GO:0005737">
    <property type="term" value="C:cytoplasm"/>
    <property type="evidence" value="ECO:0007669"/>
    <property type="project" value="TreeGrafter"/>
</dbReference>
<proteinExistence type="inferred from homology"/>
<comment type="catalytic activity">
    <reaction evidence="1">
        <text>Cleaves several transcription factors that are type-2 transmembrane proteins within membrane-spanning domains. Known substrates include sterol regulatory element-binding protein (SREBP) -1, SREBP-2 and forms of the transcriptional activator ATF6. SREBP-2 is cleaved at the site 477-DRSRILL-|-CVLTFLCLSFNPLTSLLQWGGA-505. The residues Asn-Pro, 11 residues distal to the site of cleavage in the membrane-spanning domain, are important for cleavage by S2P endopeptidase. Replacement of either of these residues does not prevent cleavage, but there is no cleavage if both of these residues are replaced.</text>
        <dbReference type="EC" id="3.4.24.85"/>
    </reaction>
</comment>
<dbReference type="GO" id="GO:0031293">
    <property type="term" value="P:membrane protein intracellular domain proteolysis"/>
    <property type="evidence" value="ECO:0007669"/>
    <property type="project" value="TreeGrafter"/>
</dbReference>
<evidence type="ECO:0000313" key="13">
    <source>
        <dbReference type="EMBL" id="KAK6636665.1"/>
    </source>
</evidence>
<dbReference type="Pfam" id="PF02163">
    <property type="entry name" value="Peptidase_M50"/>
    <property type="match status" value="1"/>
</dbReference>
<dbReference type="AlphaFoldDB" id="A0AAN8P9D7"/>
<dbReference type="InterPro" id="IPR001193">
    <property type="entry name" value="MBTPS2"/>
</dbReference>
<dbReference type="GO" id="GO:0012505">
    <property type="term" value="C:endomembrane system"/>
    <property type="evidence" value="ECO:0007669"/>
    <property type="project" value="UniProtKB-SubCell"/>
</dbReference>
<evidence type="ECO:0000256" key="11">
    <source>
        <dbReference type="SAM" id="Phobius"/>
    </source>
</evidence>
<accession>A0AAN8P9D7</accession>
<evidence type="ECO:0000256" key="6">
    <source>
        <dbReference type="ARBA" id="ARBA00022692"/>
    </source>
</evidence>
<evidence type="ECO:0000256" key="7">
    <source>
        <dbReference type="ARBA" id="ARBA00022989"/>
    </source>
</evidence>
<dbReference type="GO" id="GO:0016020">
    <property type="term" value="C:membrane"/>
    <property type="evidence" value="ECO:0007669"/>
    <property type="project" value="InterPro"/>
</dbReference>
<evidence type="ECO:0000256" key="1">
    <source>
        <dbReference type="ARBA" id="ARBA00001350"/>
    </source>
</evidence>
<sequence length="412" mass="45972">MFTLSVHNISSENWNKLQKWFNLGVFATVVLVPVSIVLLLVSNINALKEGKSKSTEQGLVLEPMIPGVNLPLSDIGYYFVTIALCSMVHEIGHAMAAFKEGVHVFGVGLVIIFIVPVAFVKINSEEVAALHPLRQLRIFCAGIWHNVIVSLLAYIFLISYPFLLSPLYDLGRGVYVLNVKENSKVAGISGIFPGDKLVAINDCEVSDLETWHQCLISFTNKPPPGYCVSEDIIHQLDESVPMKVSNDGTVECCENTNEAHLCFETLEDGAPLQILQYSCLPGRPIIAGTAYMCQSPKECPPGLYCVRPVTPEGTTLLRIQRSKGNVELEMKELLLNDYWMNFCVPYGFGIWILGVMPFVASVAWSLEGLQLDEDYILLEFNIRFAKRNGLLIIYFKEDLRCVVQLCKLKLFT</sequence>
<comment type="function">
    <text evidence="10">Zinc metalloprotease that mediates intramembrane proteolysis of proteins such as ATF6, ATF6B, SREBF1/SREBP1 and SREBF2/SREBP2. Catalyzes the second step in the proteolytic activation of the sterol regulatory element-binding proteins (SREBPs) SREBF1/SREBP1 and SREBF2/SREBP2: cleaves SREBPs within the first transmembrane segment, thereby releasing the N-terminal segment with a portion of the transmembrane segment attached. Mature N-terminal SREBP fragments shuttle to the nucleus and activate gene transcription. Also mediates the second step in the proteolytic activation of the cyclic AMP-dependent transcription factor ATF-6 (ATF6 and ATF6B). Involved in intramembrane proteolysis during bone formation. In astrocytes and osteoblasts, upon DNA damage and ER stress, mediates the second step of the regulated intramembrane proteolytic activation of the transcription factor CREB3L1, leading to the inhibition of cell-cycle progression.</text>
</comment>
<organism evidence="13 14">
    <name type="scientific">Polyplax serrata</name>
    <name type="common">Common mouse louse</name>
    <dbReference type="NCBI Taxonomy" id="468196"/>
    <lineage>
        <taxon>Eukaryota</taxon>
        <taxon>Metazoa</taxon>
        <taxon>Ecdysozoa</taxon>
        <taxon>Arthropoda</taxon>
        <taxon>Hexapoda</taxon>
        <taxon>Insecta</taxon>
        <taxon>Pterygota</taxon>
        <taxon>Neoptera</taxon>
        <taxon>Paraneoptera</taxon>
        <taxon>Psocodea</taxon>
        <taxon>Troctomorpha</taxon>
        <taxon>Phthiraptera</taxon>
        <taxon>Anoplura</taxon>
        <taxon>Polyplacidae</taxon>
        <taxon>Polyplax</taxon>
    </lineage>
</organism>
<feature type="transmembrane region" description="Helical" evidence="11">
    <location>
        <begin position="143"/>
        <end position="163"/>
    </location>
</feature>
<evidence type="ECO:0000313" key="14">
    <source>
        <dbReference type="Proteomes" id="UP001372834"/>
    </source>
</evidence>
<evidence type="ECO:0000256" key="8">
    <source>
        <dbReference type="ARBA" id="ARBA00023136"/>
    </source>
</evidence>
<reference evidence="13 14" key="1">
    <citation type="submission" date="2023-10" db="EMBL/GenBank/DDBJ databases">
        <title>Genomes of two closely related lineages of the louse Polyplax serrata with different host specificities.</title>
        <authorList>
            <person name="Martinu J."/>
            <person name="Tarabai H."/>
            <person name="Stefka J."/>
            <person name="Hypsa V."/>
        </authorList>
    </citation>
    <scope>NUCLEOTIDE SEQUENCE [LARGE SCALE GENOMIC DNA]</scope>
    <source>
        <strain evidence="13">HR10_N</strain>
    </source>
</reference>
<keyword evidence="8 11" id="KW-0472">Membrane</keyword>
<feature type="transmembrane region" description="Helical" evidence="11">
    <location>
        <begin position="102"/>
        <end position="122"/>
    </location>
</feature>
<feature type="transmembrane region" description="Helical" evidence="11">
    <location>
        <begin position="75"/>
        <end position="96"/>
    </location>
</feature>
<dbReference type="SUPFAM" id="SSF50156">
    <property type="entry name" value="PDZ domain-like"/>
    <property type="match status" value="1"/>
</dbReference>
<comment type="subcellular location">
    <subcellularLocation>
        <location evidence="2">Endomembrane system</location>
        <topology evidence="2">Multi-pass membrane protein</topology>
    </subcellularLocation>
</comment>
<dbReference type="CDD" id="cd06775">
    <property type="entry name" value="cpPDZ_MBTPS2-like"/>
    <property type="match status" value="1"/>
</dbReference>
<feature type="transmembrane region" description="Helical" evidence="11">
    <location>
        <begin position="20"/>
        <end position="41"/>
    </location>
</feature>
<dbReference type="GO" id="GO:0004222">
    <property type="term" value="F:metalloendopeptidase activity"/>
    <property type="evidence" value="ECO:0007669"/>
    <property type="project" value="InterPro"/>
</dbReference>
<keyword evidence="6 11" id="KW-0812">Transmembrane</keyword>